<proteinExistence type="predicted"/>
<organism evidence="1 2">
    <name type="scientific">Dovyalis caffra</name>
    <dbReference type="NCBI Taxonomy" id="77055"/>
    <lineage>
        <taxon>Eukaryota</taxon>
        <taxon>Viridiplantae</taxon>
        <taxon>Streptophyta</taxon>
        <taxon>Embryophyta</taxon>
        <taxon>Tracheophyta</taxon>
        <taxon>Spermatophyta</taxon>
        <taxon>Magnoliopsida</taxon>
        <taxon>eudicotyledons</taxon>
        <taxon>Gunneridae</taxon>
        <taxon>Pentapetalae</taxon>
        <taxon>rosids</taxon>
        <taxon>fabids</taxon>
        <taxon>Malpighiales</taxon>
        <taxon>Salicaceae</taxon>
        <taxon>Flacourtieae</taxon>
        <taxon>Dovyalis</taxon>
    </lineage>
</organism>
<dbReference type="Proteomes" id="UP001314170">
    <property type="component" value="Unassembled WGS sequence"/>
</dbReference>
<protein>
    <submittedName>
        <fullName evidence="1">Uncharacterized protein</fullName>
    </submittedName>
</protein>
<evidence type="ECO:0000313" key="2">
    <source>
        <dbReference type="Proteomes" id="UP001314170"/>
    </source>
</evidence>
<dbReference type="AlphaFoldDB" id="A0AAV1R0Y1"/>
<evidence type="ECO:0000313" key="1">
    <source>
        <dbReference type="EMBL" id="CAK7326504.1"/>
    </source>
</evidence>
<keyword evidence="2" id="KW-1185">Reference proteome</keyword>
<dbReference type="EMBL" id="CAWUPB010000851">
    <property type="protein sequence ID" value="CAK7326504.1"/>
    <property type="molecule type" value="Genomic_DNA"/>
</dbReference>
<gene>
    <name evidence="1" type="ORF">DCAF_LOCUS4205</name>
</gene>
<sequence length="132" mass="15626">MRSREDLSPVKDRRTIIGEIFGLERMTNLTGFDLIRLVIRFHNIAHKFAIYNHQVQTNRLIKREFVQNEKRFFPEKGNIEVSERRGELSFNQRGNLVSKTKPKYYKHIGLVRTISGQKRILAKKYKNVQPNA</sequence>
<accession>A0AAV1R0Y1</accession>
<comment type="caution">
    <text evidence="1">The sequence shown here is derived from an EMBL/GenBank/DDBJ whole genome shotgun (WGS) entry which is preliminary data.</text>
</comment>
<name>A0AAV1R0Y1_9ROSI</name>
<reference evidence="1 2" key="1">
    <citation type="submission" date="2024-01" db="EMBL/GenBank/DDBJ databases">
        <authorList>
            <person name="Waweru B."/>
        </authorList>
    </citation>
    <scope>NUCLEOTIDE SEQUENCE [LARGE SCALE GENOMIC DNA]</scope>
</reference>